<accession>A0ABT5Y4K4</accession>
<evidence type="ECO:0000256" key="1">
    <source>
        <dbReference type="SAM" id="SignalP"/>
    </source>
</evidence>
<keyword evidence="3" id="KW-1185">Reference proteome</keyword>
<proteinExistence type="predicted"/>
<dbReference type="InterPro" id="IPR046150">
    <property type="entry name" value="DUF6152"/>
</dbReference>
<dbReference type="Proteomes" id="UP001143391">
    <property type="component" value="Unassembled WGS sequence"/>
</dbReference>
<evidence type="ECO:0000313" key="2">
    <source>
        <dbReference type="EMBL" id="MDF0748606.1"/>
    </source>
</evidence>
<reference evidence="2" key="1">
    <citation type="submission" date="2022-07" db="EMBL/GenBank/DDBJ databases">
        <title>Marinobacter iranensis a new bacterium isolate from a hipersaline lake in Iran.</title>
        <authorList>
            <person name="Mohammad A.M.A."/>
            <person name="Cristina S.-P."/>
            <person name="Antonio V."/>
        </authorList>
    </citation>
    <scope>NUCLEOTIDE SEQUENCE</scope>
    <source>
        <strain evidence="2">71-i</strain>
    </source>
</reference>
<evidence type="ECO:0000313" key="3">
    <source>
        <dbReference type="Proteomes" id="UP001143391"/>
    </source>
</evidence>
<keyword evidence="1" id="KW-0732">Signal</keyword>
<feature type="chain" id="PRO_5047373374" evidence="1">
    <location>
        <begin position="27"/>
        <end position="126"/>
    </location>
</feature>
<feature type="signal peptide" evidence="1">
    <location>
        <begin position="1"/>
        <end position="26"/>
    </location>
</feature>
<dbReference type="EMBL" id="JANCMW010000001">
    <property type="protein sequence ID" value="MDF0748606.1"/>
    <property type="molecule type" value="Genomic_DNA"/>
</dbReference>
<gene>
    <name evidence="2" type="ORF">NLU14_00025</name>
</gene>
<sequence>MPHVRFTHLLGFAVLVAILAASTAQAHHGWAWATDEEFEITGTIQSMRLGNPHGEVTIDVDGEAWVVEVGQPWRNDRVGLSKEILSVGREMTVHGHRSAKEGERLVKAERIVINGQNYDLYPDRDS</sequence>
<dbReference type="Pfam" id="PF19649">
    <property type="entry name" value="DUF6152"/>
    <property type="match status" value="1"/>
</dbReference>
<comment type="caution">
    <text evidence="2">The sequence shown here is derived from an EMBL/GenBank/DDBJ whole genome shotgun (WGS) entry which is preliminary data.</text>
</comment>
<organism evidence="2 3">
    <name type="scientific">Marinobacter iranensis</name>
    <dbReference type="NCBI Taxonomy" id="2962607"/>
    <lineage>
        <taxon>Bacteria</taxon>
        <taxon>Pseudomonadati</taxon>
        <taxon>Pseudomonadota</taxon>
        <taxon>Gammaproteobacteria</taxon>
        <taxon>Pseudomonadales</taxon>
        <taxon>Marinobacteraceae</taxon>
        <taxon>Marinobacter</taxon>
    </lineage>
</organism>
<dbReference type="RefSeq" id="WP_275704101.1">
    <property type="nucleotide sequence ID" value="NZ_JANCMW010000001.1"/>
</dbReference>
<protein>
    <submittedName>
        <fullName evidence="2">DUF6152 family protein</fullName>
    </submittedName>
</protein>
<name>A0ABT5Y4K4_9GAMM</name>